<dbReference type="InterPro" id="IPR028939">
    <property type="entry name" value="P5C_Rdtase_cat_N"/>
</dbReference>
<comment type="caution">
    <text evidence="3">The sequence shown here is derived from an EMBL/GenBank/DDBJ whole genome shotgun (WGS) entry which is preliminary data.</text>
</comment>
<dbReference type="SUPFAM" id="SSF51735">
    <property type="entry name" value="NAD(P)-binding Rossmann-fold domains"/>
    <property type="match status" value="1"/>
</dbReference>
<evidence type="ECO:0000313" key="3">
    <source>
        <dbReference type="EMBL" id="GHE92781.1"/>
    </source>
</evidence>
<dbReference type="GO" id="GO:0016491">
    <property type="term" value="F:oxidoreductase activity"/>
    <property type="evidence" value="ECO:0007669"/>
    <property type="project" value="UniProtKB-KW"/>
</dbReference>
<dbReference type="Gene3D" id="3.40.50.720">
    <property type="entry name" value="NAD(P)-binding Rossmann-like Domain"/>
    <property type="match status" value="1"/>
</dbReference>
<dbReference type="InterPro" id="IPR036291">
    <property type="entry name" value="NAD(P)-bd_dom_sf"/>
</dbReference>
<protein>
    <submittedName>
        <fullName evidence="3">NADP oxidoreductase</fullName>
    </submittedName>
</protein>
<reference evidence="3" key="2">
    <citation type="submission" date="2020-09" db="EMBL/GenBank/DDBJ databases">
        <authorList>
            <person name="Sun Q."/>
            <person name="Ohkuma M."/>
        </authorList>
    </citation>
    <scope>NUCLEOTIDE SEQUENCE</scope>
    <source>
        <strain evidence="3">JCM 4477</strain>
    </source>
</reference>
<gene>
    <name evidence="3" type="ORF">GCM10018772_15590</name>
</gene>
<dbReference type="PANTHER" id="PTHR14239">
    <property type="entry name" value="DUDULIN-RELATED"/>
    <property type="match status" value="1"/>
</dbReference>
<evidence type="ECO:0000313" key="4">
    <source>
        <dbReference type="Proteomes" id="UP000630718"/>
    </source>
</evidence>
<dbReference type="InterPro" id="IPR051267">
    <property type="entry name" value="STEAP_metalloreductase"/>
</dbReference>
<proteinExistence type="predicted"/>
<evidence type="ECO:0000259" key="2">
    <source>
        <dbReference type="Pfam" id="PF03807"/>
    </source>
</evidence>
<reference evidence="3" key="1">
    <citation type="journal article" date="2014" name="Int. J. Syst. Evol. Microbiol.">
        <title>Complete genome sequence of Corynebacterium casei LMG S-19264T (=DSM 44701T), isolated from a smear-ripened cheese.</title>
        <authorList>
            <consortium name="US DOE Joint Genome Institute (JGI-PGF)"/>
            <person name="Walter F."/>
            <person name="Albersmeier A."/>
            <person name="Kalinowski J."/>
            <person name="Ruckert C."/>
        </authorList>
    </citation>
    <scope>NUCLEOTIDE SEQUENCE</scope>
    <source>
        <strain evidence="3">JCM 4477</strain>
    </source>
</reference>
<evidence type="ECO:0000256" key="1">
    <source>
        <dbReference type="ARBA" id="ARBA00023002"/>
    </source>
</evidence>
<dbReference type="RefSeq" id="WP_229910256.1">
    <property type="nucleotide sequence ID" value="NZ_BNBI01000003.1"/>
</dbReference>
<dbReference type="AlphaFoldDB" id="A0A919A8S4"/>
<name>A0A919A8S4_9ACTN</name>
<accession>A0A919A8S4</accession>
<feature type="domain" description="Pyrroline-5-carboxylate reductase catalytic N-terminal" evidence="2">
    <location>
        <begin position="6"/>
        <end position="94"/>
    </location>
</feature>
<dbReference type="EMBL" id="BNBI01000003">
    <property type="protein sequence ID" value="GHE92781.1"/>
    <property type="molecule type" value="Genomic_DNA"/>
</dbReference>
<dbReference type="Pfam" id="PF03807">
    <property type="entry name" value="F420_oxidored"/>
    <property type="match status" value="1"/>
</dbReference>
<keyword evidence="1" id="KW-0560">Oxidoreductase</keyword>
<sequence>MSITTLGVIGTGMVGAGVARRAVDAGLNVVLSNSRHPDLLAGLVAELGGRARAARPADAARAGDVVLAAVPLAAHERLPRAELAGKTVIDPMNYAPRPDWALPELDRNELTSSELVQRHLVGARVVKALHNIGPRQLLDLHRPSGAPDRTALPLSGDDPDAKKEAADLLDILGFDTVDLGPLSDSWRSEPNTPLYALPYVGQPPAGLTPQQFVTWAQQAPGVPAPAPRIEELAAAAVRGPAGFRMH</sequence>
<dbReference type="Proteomes" id="UP000630718">
    <property type="component" value="Unassembled WGS sequence"/>
</dbReference>
<organism evidence="3 4">
    <name type="scientific">Streptomyces fumanus</name>
    <dbReference type="NCBI Taxonomy" id="67302"/>
    <lineage>
        <taxon>Bacteria</taxon>
        <taxon>Bacillati</taxon>
        <taxon>Actinomycetota</taxon>
        <taxon>Actinomycetes</taxon>
        <taxon>Kitasatosporales</taxon>
        <taxon>Streptomycetaceae</taxon>
        <taxon>Streptomyces</taxon>
    </lineage>
</organism>
<keyword evidence="4" id="KW-1185">Reference proteome</keyword>